<dbReference type="SUPFAM" id="SSF53328">
    <property type="entry name" value="Formyltransferase"/>
    <property type="match status" value="1"/>
</dbReference>
<dbReference type="eggNOG" id="KOG3082">
    <property type="taxonomic scope" value="Eukaryota"/>
</dbReference>
<dbReference type="InterPro" id="IPR036477">
    <property type="entry name" value="Formyl_transf_N_sf"/>
</dbReference>
<dbReference type="EMBL" id="CU928169">
    <property type="protein sequence ID" value="CAR23365.1"/>
    <property type="molecule type" value="Genomic_DNA"/>
</dbReference>
<dbReference type="OMA" id="KEWWNGV"/>
<name>C5DHV4_LACTC</name>
<dbReference type="RefSeq" id="XP_002553802.1">
    <property type="nucleotide sequence ID" value="XM_002553756.1"/>
</dbReference>
<dbReference type="PANTHER" id="PTHR11138:SF5">
    <property type="entry name" value="METHIONYL-TRNA FORMYLTRANSFERASE, MITOCHONDRIAL"/>
    <property type="match status" value="1"/>
</dbReference>
<dbReference type="InParanoid" id="C5DHV4"/>
<dbReference type="FunCoup" id="C5DHV4">
    <property type="interactions" value="303"/>
</dbReference>
<sequence>MQRTIRAHARQARIRRYSDKASRNLNVLFFGSDRFSVHSLHALRQLREENPGLIHKLQVVARPAKKCGRNLSETREAPIVKASSQIGLPPPINCDSTKEMLGPVMKTIKEGGFNMIIAVSFGKLISHELIAQVPYTLNVHPSLLPQYKGSSPIQHTLLNGDEYTGVSIQTLHPEKFDHGNIIAQTAPLKVSKLLEMQACQYETDPTIPPKVARLMDSLGSVGGRLLVHVLQDRLYETNHVASPQYPASYAPKITTSMRQVQWQSDSSCRALRKFDSLGPLYSFKQVYKKNSQVPHFKRVIFHHLAPAFDCDTSSRTSGEFEFDFAQNCLLIPFVDGKFLKCTSIQFEGHKIETPDQFMKSLRKRCGPLSEKRVFCES</sequence>
<evidence type="ECO:0000313" key="5">
    <source>
        <dbReference type="Proteomes" id="UP000002036"/>
    </source>
</evidence>
<dbReference type="KEGG" id="lth:KLTH0E07414g"/>
<gene>
    <name evidence="4" type="ordered locus">KLTH0E07414g</name>
</gene>
<dbReference type="EC" id="2.1.2.9" evidence="1"/>
<accession>C5DHV4</accession>
<organism evidence="4 5">
    <name type="scientific">Lachancea thermotolerans (strain ATCC 56472 / CBS 6340 / NRRL Y-8284)</name>
    <name type="common">Yeast</name>
    <name type="synonym">Kluyveromyces thermotolerans</name>
    <dbReference type="NCBI Taxonomy" id="559295"/>
    <lineage>
        <taxon>Eukaryota</taxon>
        <taxon>Fungi</taxon>
        <taxon>Dikarya</taxon>
        <taxon>Ascomycota</taxon>
        <taxon>Saccharomycotina</taxon>
        <taxon>Saccharomycetes</taxon>
        <taxon>Saccharomycetales</taxon>
        <taxon>Saccharomycetaceae</taxon>
        <taxon>Lachancea</taxon>
    </lineage>
</organism>
<dbReference type="STRING" id="559295.C5DHV4"/>
<dbReference type="OrthoDB" id="10268103at2759"/>
<evidence type="ECO:0000256" key="2">
    <source>
        <dbReference type="ARBA" id="ARBA00014185"/>
    </source>
</evidence>
<keyword evidence="5" id="KW-1185">Reference proteome</keyword>
<dbReference type="Pfam" id="PF00551">
    <property type="entry name" value="Formyl_trans_N"/>
    <property type="match status" value="1"/>
</dbReference>
<evidence type="ECO:0000259" key="3">
    <source>
        <dbReference type="Pfam" id="PF00551"/>
    </source>
</evidence>
<dbReference type="InterPro" id="IPR002376">
    <property type="entry name" value="Formyl_transf_N"/>
</dbReference>
<feature type="domain" description="Formyl transferase N-terminal" evidence="3">
    <location>
        <begin position="26"/>
        <end position="186"/>
    </location>
</feature>
<dbReference type="InterPro" id="IPR041711">
    <property type="entry name" value="Met-tRNA-FMT_N"/>
</dbReference>
<dbReference type="PANTHER" id="PTHR11138">
    <property type="entry name" value="METHIONYL-TRNA FORMYLTRANSFERASE"/>
    <property type="match status" value="1"/>
</dbReference>
<dbReference type="InterPro" id="IPR005794">
    <property type="entry name" value="Fmt"/>
</dbReference>
<dbReference type="AlphaFoldDB" id="C5DHV4"/>
<dbReference type="CDD" id="cd08646">
    <property type="entry name" value="FMT_core_Met-tRNA-FMT_N"/>
    <property type="match status" value="1"/>
</dbReference>
<protein>
    <recommendedName>
        <fullName evidence="2">Methionyl-tRNA formyltransferase, mitochondrial</fullName>
        <ecNumber evidence="1">2.1.2.9</ecNumber>
    </recommendedName>
</protein>
<dbReference type="HOGENOM" id="CLU_033347_0_1_1"/>
<dbReference type="GO" id="GO:0004479">
    <property type="term" value="F:methionyl-tRNA formyltransferase activity"/>
    <property type="evidence" value="ECO:0007669"/>
    <property type="project" value="UniProtKB-EC"/>
</dbReference>
<evidence type="ECO:0000313" key="4">
    <source>
        <dbReference type="EMBL" id="CAR23365.1"/>
    </source>
</evidence>
<dbReference type="GO" id="GO:0005739">
    <property type="term" value="C:mitochondrion"/>
    <property type="evidence" value="ECO:0007669"/>
    <property type="project" value="TreeGrafter"/>
</dbReference>
<dbReference type="Proteomes" id="UP000002036">
    <property type="component" value="Chromosome E"/>
</dbReference>
<dbReference type="GeneID" id="8291958"/>
<dbReference type="Gene3D" id="3.40.50.12230">
    <property type="match status" value="1"/>
</dbReference>
<reference evidence="4 5" key="1">
    <citation type="journal article" date="2009" name="Genome Res.">
        <title>Comparative genomics of protoploid Saccharomycetaceae.</title>
        <authorList>
            <consortium name="The Genolevures Consortium"/>
            <person name="Souciet J.-L."/>
            <person name="Dujon B."/>
            <person name="Gaillardin C."/>
            <person name="Johnston M."/>
            <person name="Baret P.V."/>
            <person name="Cliften P."/>
            <person name="Sherman D.J."/>
            <person name="Weissenbach J."/>
            <person name="Westhof E."/>
            <person name="Wincker P."/>
            <person name="Jubin C."/>
            <person name="Poulain J."/>
            <person name="Barbe V."/>
            <person name="Segurens B."/>
            <person name="Artiguenave F."/>
            <person name="Anthouard V."/>
            <person name="Vacherie B."/>
            <person name="Val M.-E."/>
            <person name="Fulton R.S."/>
            <person name="Minx P."/>
            <person name="Wilson R."/>
            <person name="Durrens P."/>
            <person name="Jean G."/>
            <person name="Marck C."/>
            <person name="Martin T."/>
            <person name="Nikolski M."/>
            <person name="Rolland T."/>
            <person name="Seret M.-L."/>
            <person name="Casaregola S."/>
            <person name="Despons L."/>
            <person name="Fairhead C."/>
            <person name="Fischer G."/>
            <person name="Lafontaine I."/>
            <person name="Leh V."/>
            <person name="Lemaire M."/>
            <person name="de Montigny J."/>
            <person name="Neuveglise C."/>
            <person name="Thierry A."/>
            <person name="Blanc-Lenfle I."/>
            <person name="Bleykasten C."/>
            <person name="Diffels J."/>
            <person name="Fritsch E."/>
            <person name="Frangeul L."/>
            <person name="Goeffon A."/>
            <person name="Jauniaux N."/>
            <person name="Kachouri-Lafond R."/>
            <person name="Payen C."/>
            <person name="Potier S."/>
            <person name="Pribylova L."/>
            <person name="Ozanne C."/>
            <person name="Richard G.-F."/>
            <person name="Sacerdot C."/>
            <person name="Straub M.-L."/>
            <person name="Talla E."/>
        </authorList>
    </citation>
    <scope>NUCLEOTIDE SEQUENCE [LARGE SCALE GENOMIC DNA]</scope>
    <source>
        <strain evidence="5">ATCC 56472 / CBS 6340 / NRRL Y-8284</strain>
    </source>
</reference>
<evidence type="ECO:0000256" key="1">
    <source>
        <dbReference type="ARBA" id="ARBA00012261"/>
    </source>
</evidence>
<dbReference type="NCBIfam" id="TIGR00460">
    <property type="entry name" value="fmt"/>
    <property type="match status" value="1"/>
</dbReference>
<proteinExistence type="predicted"/>